<dbReference type="EMBL" id="JAURTK010000048">
    <property type="protein sequence ID" value="MDP9652001.1"/>
    <property type="molecule type" value="Genomic_DNA"/>
</dbReference>
<dbReference type="Proteomes" id="UP001229486">
    <property type="component" value="Unassembled WGS sequence"/>
</dbReference>
<accession>A0AB73IQM6</accession>
<evidence type="ECO:0000313" key="1">
    <source>
        <dbReference type="EMBL" id="MDP9652001.1"/>
    </source>
</evidence>
<dbReference type="RefSeq" id="WP_392396488.1">
    <property type="nucleotide sequence ID" value="NZ_JAURTK010000048.1"/>
</dbReference>
<comment type="caution">
    <text evidence="1">The sequence shown here is derived from an EMBL/GenBank/DDBJ whole genome shotgun (WGS) entry which is preliminary data.</text>
</comment>
<sequence length="135" mass="15453">MTQDQSEQVEELLLAWHRWQSAYSEKLGVPRCSPTCREYEIPTKHQTDQERSEAVDAKLFKRNGETVDACVDALPRWEHRAAIQTSMTNKRAGYSVFSNPRLSPEQSHEFYQEAKSLLLPKFEARGLIKAMAVAA</sequence>
<protein>
    <submittedName>
        <fullName evidence="1">Uncharacterized protein</fullName>
    </submittedName>
</protein>
<reference evidence="1" key="1">
    <citation type="submission" date="2023-07" db="EMBL/GenBank/DDBJ databases">
        <title>Sorghum-associated microbial communities from plants grown in Nebraska, USA.</title>
        <authorList>
            <person name="Schachtman D."/>
        </authorList>
    </citation>
    <scope>NUCLEOTIDE SEQUENCE</scope>
    <source>
        <strain evidence="1">DS1061</strain>
    </source>
</reference>
<dbReference type="AlphaFoldDB" id="A0AB73IQM6"/>
<gene>
    <name evidence="1" type="ORF">J2793_007476</name>
</gene>
<organism evidence="1 2">
    <name type="scientific">Paraburkholderia caledonica</name>
    <dbReference type="NCBI Taxonomy" id="134536"/>
    <lineage>
        <taxon>Bacteria</taxon>
        <taxon>Pseudomonadati</taxon>
        <taxon>Pseudomonadota</taxon>
        <taxon>Betaproteobacteria</taxon>
        <taxon>Burkholderiales</taxon>
        <taxon>Burkholderiaceae</taxon>
        <taxon>Paraburkholderia</taxon>
    </lineage>
</organism>
<name>A0AB73IQM6_9BURK</name>
<evidence type="ECO:0000313" key="2">
    <source>
        <dbReference type="Proteomes" id="UP001229486"/>
    </source>
</evidence>
<proteinExistence type="predicted"/>